<dbReference type="Proteomes" id="UP001175271">
    <property type="component" value="Unassembled WGS sequence"/>
</dbReference>
<keyword evidence="7" id="KW-1185">Reference proteome</keyword>
<comment type="caution">
    <text evidence="6">The sequence shown here is derived from an EMBL/GenBank/DDBJ whole genome shotgun (WGS) entry which is preliminary data.</text>
</comment>
<evidence type="ECO:0000313" key="7">
    <source>
        <dbReference type="Proteomes" id="UP001175271"/>
    </source>
</evidence>
<feature type="region of interest" description="Disordered" evidence="3">
    <location>
        <begin position="364"/>
        <end position="413"/>
    </location>
</feature>
<dbReference type="AlphaFoldDB" id="A0AA39M6F0"/>
<dbReference type="SUPFAM" id="SSF55394">
    <property type="entry name" value="Bactericidal permeability-increasing protein, BPI"/>
    <property type="match status" value="2"/>
</dbReference>
<dbReference type="PANTHER" id="PTHR10504">
    <property type="entry name" value="BACTERICIDAL PERMEABILITY-INCREASING BPI PROTEIN-RELATED"/>
    <property type="match status" value="1"/>
</dbReference>
<organism evidence="6 7">
    <name type="scientific">Steinernema hermaphroditum</name>
    <dbReference type="NCBI Taxonomy" id="289476"/>
    <lineage>
        <taxon>Eukaryota</taxon>
        <taxon>Metazoa</taxon>
        <taxon>Ecdysozoa</taxon>
        <taxon>Nematoda</taxon>
        <taxon>Chromadorea</taxon>
        <taxon>Rhabditida</taxon>
        <taxon>Tylenchina</taxon>
        <taxon>Panagrolaimomorpha</taxon>
        <taxon>Strongyloidoidea</taxon>
        <taxon>Steinernematidae</taxon>
        <taxon>Steinernema</taxon>
    </lineage>
</organism>
<dbReference type="PANTHER" id="PTHR10504:SF144">
    <property type="entry name" value="BPI1 DOMAIN-CONTAINING PROTEIN"/>
    <property type="match status" value="1"/>
</dbReference>
<dbReference type="InterPro" id="IPR032942">
    <property type="entry name" value="BPI/LBP/Plunc"/>
</dbReference>
<dbReference type="Pfam" id="PF02886">
    <property type="entry name" value="LBP_BPI_CETP_C"/>
    <property type="match status" value="2"/>
</dbReference>
<feature type="region of interest" description="Disordered" evidence="3">
    <location>
        <begin position="13"/>
        <end position="55"/>
    </location>
</feature>
<accession>A0AA39M6F0</accession>
<dbReference type="SMART" id="SM00328">
    <property type="entry name" value="BPI1"/>
    <property type="match status" value="1"/>
</dbReference>
<feature type="compositionally biased region" description="Polar residues" evidence="3">
    <location>
        <begin position="395"/>
        <end position="412"/>
    </location>
</feature>
<keyword evidence="2" id="KW-1015">Disulfide bond</keyword>
<evidence type="ECO:0000313" key="6">
    <source>
        <dbReference type="EMBL" id="KAK0423331.1"/>
    </source>
</evidence>
<feature type="domain" description="Lipid-binding serum glycoprotein N-terminal" evidence="4">
    <location>
        <begin position="143"/>
        <end position="376"/>
    </location>
</feature>
<comment type="similarity">
    <text evidence="1">Belongs to the BPI/LBP/Plunc superfamily. BPI/LBP family.</text>
</comment>
<dbReference type="InterPro" id="IPR001124">
    <property type="entry name" value="Lipid-bd_serum_glycop_C"/>
</dbReference>
<dbReference type="Gene3D" id="3.15.10.10">
    <property type="entry name" value="Bactericidal permeability-increasing protein, domain 1"/>
    <property type="match status" value="1"/>
</dbReference>
<dbReference type="GO" id="GO:0005615">
    <property type="term" value="C:extracellular space"/>
    <property type="evidence" value="ECO:0007669"/>
    <property type="project" value="TreeGrafter"/>
</dbReference>
<dbReference type="Pfam" id="PF01273">
    <property type="entry name" value="LBP_BPI_CETP"/>
    <property type="match status" value="1"/>
</dbReference>
<dbReference type="GO" id="GO:0008289">
    <property type="term" value="F:lipid binding"/>
    <property type="evidence" value="ECO:0007669"/>
    <property type="project" value="InterPro"/>
</dbReference>
<dbReference type="SMART" id="SM00329">
    <property type="entry name" value="BPI2"/>
    <property type="match status" value="1"/>
</dbReference>
<dbReference type="InterPro" id="IPR017943">
    <property type="entry name" value="Bactericidal_perm-incr_a/b_dom"/>
</dbReference>
<sequence length="830" mass="88525">MMLCLLRPRTFHPIDSSSSSESGSLEDASNPAANIVSSGGRHKRSSRAVGNFQQSTRPQNTMRLIALLPLLAVAFVQAGPAAAPHAIPVPRPKAQGYTTNVRTPYVQGVNQVAGGCVGGACSAGDFNPLLLQGARGNPGIKARFNQRAFQYASDLLAPILNSEIKRARLPNINQCIPEVQGCIQVYNLFVARYRCPSRIAAYPAAPNKVVLSVQNLDIGVDGNLGGQITVLLPLALTGIVHVNAHQLSITTELTINRAANGAPYIHMSSCQVTVGYVDAWIENGGLIGDIVNSQFRSKVSQQVKEMMPSKICQALPGVINEKINPKLGQIPQAIAVTQMLQLAGLNQIRSPAQCPAQCRSANPTAAVASPLPPPKSVAVVPPANPPQPYQQQPQTRSIPQSHQKPATSQVNGATGYRKRYVRVSAVSNKAASAIPQRHLVSSGDTRTKRAAGQAPTAVAMERPKAQGASTSPLYVGNSNLCAGCPGVGDSKDPLSSIADLAQYLDMSKLNDIYLTVQLVNNYATYNDYTIELNGEFSPYGRGGTPFGAFPMFFPPGGGQRMAEAMISDYTINSLFYHMHRKGFLSFHVGPETPKVGELLKTTCSDDDEDLEDHGVEVDDTETTARRLRRVLRVKRQDDDAGSLSDLGICFGDILPAIREKYPNKKIAVNIRTVRAPSVLFSARNGGMATLDLVADADIFIDGTNQRVGTITISSVIEIRIQARGQLIAGSLEITSLKLADKDGTLGLPQDALDNLGNLGKELLQKVGNDALQKGIPVQLPANSALPITFINPQFAVVEHALYLQSDFTVSPSLLAQLGGGATCAGGYGRK</sequence>
<proteinExistence type="inferred from homology"/>
<feature type="domain" description="Lipid-binding serum glycoprotein C-terminal" evidence="5">
    <location>
        <begin position="556"/>
        <end position="805"/>
    </location>
</feature>
<evidence type="ECO:0000256" key="2">
    <source>
        <dbReference type="ARBA" id="ARBA00023157"/>
    </source>
</evidence>
<evidence type="ECO:0000259" key="4">
    <source>
        <dbReference type="SMART" id="SM00328"/>
    </source>
</evidence>
<reference evidence="6" key="1">
    <citation type="submission" date="2023-06" db="EMBL/GenBank/DDBJ databases">
        <title>Genomic analysis of the entomopathogenic nematode Steinernema hermaphroditum.</title>
        <authorList>
            <person name="Schwarz E.M."/>
            <person name="Heppert J.K."/>
            <person name="Baniya A."/>
            <person name="Schwartz H.T."/>
            <person name="Tan C.-H."/>
            <person name="Antoshechkin I."/>
            <person name="Sternberg P.W."/>
            <person name="Goodrich-Blair H."/>
            <person name="Dillman A.R."/>
        </authorList>
    </citation>
    <scope>NUCLEOTIDE SEQUENCE</scope>
    <source>
        <strain evidence="6">PS9179</strain>
        <tissue evidence="6">Whole animal</tissue>
    </source>
</reference>
<evidence type="ECO:0008006" key="8">
    <source>
        <dbReference type="Google" id="ProtNLM"/>
    </source>
</evidence>
<gene>
    <name evidence="6" type="ORF">QR680_008084</name>
</gene>
<protein>
    <recommendedName>
        <fullName evidence="8">Lipid-binding serum glycoprotein C-terminal domain-containing protein</fullName>
    </recommendedName>
</protein>
<evidence type="ECO:0000256" key="1">
    <source>
        <dbReference type="ARBA" id="ARBA00007292"/>
    </source>
</evidence>
<dbReference type="EMBL" id="JAUCMV010000001">
    <property type="protein sequence ID" value="KAK0423331.1"/>
    <property type="molecule type" value="Genomic_DNA"/>
</dbReference>
<name>A0AA39M6F0_9BILA</name>
<evidence type="ECO:0000259" key="5">
    <source>
        <dbReference type="SMART" id="SM00329"/>
    </source>
</evidence>
<dbReference type="InterPro" id="IPR017942">
    <property type="entry name" value="Lipid-bd_serum_glycop_N"/>
</dbReference>
<dbReference type="Gene3D" id="3.15.20.10">
    <property type="entry name" value="Bactericidal permeability-increasing protein, domain 2"/>
    <property type="match status" value="1"/>
</dbReference>
<evidence type="ECO:0000256" key="3">
    <source>
        <dbReference type="SAM" id="MobiDB-lite"/>
    </source>
</evidence>